<dbReference type="RefSeq" id="WP_039739686.1">
    <property type="nucleotide sequence ID" value="NZ_CP009788.1"/>
</dbReference>
<dbReference type="HOGENOM" id="CLU_118067_0_0_7"/>
<gene>
    <name evidence="2" type="ORF">GPICK_00865</name>
</gene>
<accession>A0A0B5BDG3</accession>
<organism evidence="2 3">
    <name type="scientific">Geobacter pickeringii</name>
    <dbReference type="NCBI Taxonomy" id="345632"/>
    <lineage>
        <taxon>Bacteria</taxon>
        <taxon>Pseudomonadati</taxon>
        <taxon>Thermodesulfobacteriota</taxon>
        <taxon>Desulfuromonadia</taxon>
        <taxon>Geobacterales</taxon>
        <taxon>Geobacteraceae</taxon>
        <taxon>Geobacter</taxon>
    </lineage>
</organism>
<dbReference type="InterPro" id="IPR012902">
    <property type="entry name" value="N_methyl_site"/>
</dbReference>
<dbReference type="NCBIfam" id="TIGR02532">
    <property type="entry name" value="IV_pilin_GFxxxE"/>
    <property type="match status" value="1"/>
</dbReference>
<dbReference type="STRING" id="345632.GPICK_00865"/>
<dbReference type="Pfam" id="PF07963">
    <property type="entry name" value="N_methyl"/>
    <property type="match status" value="1"/>
</dbReference>
<dbReference type="InterPro" id="IPR045584">
    <property type="entry name" value="Pilin-like"/>
</dbReference>
<evidence type="ECO:0000256" key="1">
    <source>
        <dbReference type="SAM" id="Phobius"/>
    </source>
</evidence>
<reference evidence="2 3" key="1">
    <citation type="journal article" date="2015" name="Genome Announc.">
        <title>Complete Genome of Geobacter pickeringii G13T, a Metal-Reducing Isolate from Sedimentary Kaolin Deposits.</title>
        <authorList>
            <person name="Badalamenti J.P."/>
            <person name="Bond D.R."/>
        </authorList>
    </citation>
    <scope>NUCLEOTIDE SEQUENCE [LARGE SCALE GENOMIC DNA]</scope>
    <source>
        <strain evidence="2 3">G13</strain>
    </source>
</reference>
<name>A0A0B5BDG3_9BACT</name>
<keyword evidence="1" id="KW-0472">Membrane</keyword>
<dbReference type="OrthoDB" id="5395782at2"/>
<evidence type="ECO:0000313" key="2">
    <source>
        <dbReference type="EMBL" id="AJE02121.1"/>
    </source>
</evidence>
<evidence type="ECO:0000313" key="3">
    <source>
        <dbReference type="Proteomes" id="UP000057609"/>
    </source>
</evidence>
<dbReference type="EMBL" id="CP009788">
    <property type="protein sequence ID" value="AJE02121.1"/>
    <property type="molecule type" value="Genomic_DNA"/>
</dbReference>
<dbReference type="Proteomes" id="UP000057609">
    <property type="component" value="Chromosome"/>
</dbReference>
<keyword evidence="3" id="KW-1185">Reference proteome</keyword>
<dbReference type="SUPFAM" id="SSF54523">
    <property type="entry name" value="Pili subunits"/>
    <property type="match status" value="1"/>
</dbReference>
<dbReference type="Gene3D" id="3.30.700.10">
    <property type="entry name" value="Glycoprotein, Type 4 Pilin"/>
    <property type="match status" value="1"/>
</dbReference>
<proteinExistence type="predicted"/>
<dbReference type="AlphaFoldDB" id="A0A0B5BDG3"/>
<protein>
    <submittedName>
        <fullName evidence="2">General secretion pathway protein GspH</fullName>
    </submittedName>
</protein>
<keyword evidence="1" id="KW-1133">Transmembrane helix</keyword>
<keyword evidence="1" id="KW-0812">Transmembrane</keyword>
<feature type="transmembrane region" description="Helical" evidence="1">
    <location>
        <begin position="20"/>
        <end position="40"/>
    </location>
</feature>
<dbReference type="KEGG" id="gpi:GPICK_00865"/>
<sequence length="180" mass="19076">MPTSAPGISSKERRRHQAGFTLMELVVVIAVLALVAAVVLPRLTVSHAVELNRSARTLAATIRYLQDRAITSKTPYRTRIAIGAGTVRVTKLSATGTEEGSGDPSLDRPILAEGITVMDVLTPREGKLSEGEAVLRFEMGGLADFAAIHLKNADGAIVTVMALPSSGKVTVADGYQEEPR</sequence>